<dbReference type="SUPFAM" id="SSF81296">
    <property type="entry name" value="E set domains"/>
    <property type="match status" value="1"/>
</dbReference>
<dbReference type="AlphaFoldDB" id="A0A8J6ATN2"/>
<dbReference type="InterPro" id="IPR014756">
    <property type="entry name" value="Ig_E-set"/>
</dbReference>
<evidence type="ECO:0000313" key="2">
    <source>
        <dbReference type="EMBL" id="KAG9392120.1"/>
    </source>
</evidence>
<reference evidence="2" key="1">
    <citation type="submission" date="2021-05" db="EMBL/GenBank/DDBJ databases">
        <title>A free-living protist that lacks canonical eukaryotic 1 DNA replication and segregation systems.</title>
        <authorList>
            <person name="Salas-Leiva D.E."/>
            <person name="Tromer E.C."/>
            <person name="Curtis B.A."/>
            <person name="Jerlstrom-Hultqvist J."/>
            <person name="Kolisko M."/>
            <person name="Yi Z."/>
            <person name="Salas-Leiva J.S."/>
            <person name="Gallot-Lavallee L."/>
            <person name="Kops G.J.P.L."/>
            <person name="Archibald J.M."/>
            <person name="Simpson A.G.B."/>
            <person name="Roger A.J."/>
        </authorList>
    </citation>
    <scope>NUCLEOTIDE SEQUENCE</scope>
    <source>
        <strain evidence="2">BICM</strain>
    </source>
</reference>
<feature type="domain" description="AMP-activated protein kinase glycogen-binding" evidence="1">
    <location>
        <begin position="9"/>
        <end position="68"/>
    </location>
</feature>
<dbReference type="EMBL" id="JAHDYR010000038">
    <property type="protein sequence ID" value="KAG9392120.1"/>
    <property type="molecule type" value="Genomic_DNA"/>
</dbReference>
<evidence type="ECO:0000259" key="1">
    <source>
        <dbReference type="Pfam" id="PF16561"/>
    </source>
</evidence>
<dbReference type="Gene3D" id="2.60.40.10">
    <property type="entry name" value="Immunoglobulins"/>
    <property type="match status" value="1"/>
</dbReference>
<gene>
    <name evidence="2" type="ORF">J8273_5099</name>
</gene>
<organism evidence="2 3">
    <name type="scientific">Carpediemonas membranifera</name>
    <dbReference type="NCBI Taxonomy" id="201153"/>
    <lineage>
        <taxon>Eukaryota</taxon>
        <taxon>Metamonada</taxon>
        <taxon>Carpediemonas-like organisms</taxon>
        <taxon>Carpediemonas</taxon>
    </lineage>
</organism>
<dbReference type="CDD" id="cd02859">
    <property type="entry name" value="E_set_AMPKbeta_like_N"/>
    <property type="match status" value="1"/>
</dbReference>
<dbReference type="Proteomes" id="UP000717585">
    <property type="component" value="Unassembled WGS sequence"/>
</dbReference>
<evidence type="ECO:0000313" key="3">
    <source>
        <dbReference type="Proteomes" id="UP000717585"/>
    </source>
</evidence>
<comment type="caution">
    <text evidence="2">The sequence shown here is derived from an EMBL/GenBank/DDBJ whole genome shotgun (WGS) entry which is preliminary data.</text>
</comment>
<dbReference type="InterPro" id="IPR013783">
    <property type="entry name" value="Ig-like_fold"/>
</dbReference>
<proteinExistence type="predicted"/>
<protein>
    <recommendedName>
        <fullName evidence="1">AMP-activated protein kinase glycogen-binding domain-containing protein</fullName>
    </recommendedName>
</protein>
<name>A0A8J6ATN2_9EUKA</name>
<dbReference type="InterPro" id="IPR032640">
    <property type="entry name" value="AMPK1_CBM"/>
</dbReference>
<accession>A0A8J6ATN2</accession>
<keyword evidence="3" id="KW-1185">Reference proteome</keyword>
<dbReference type="Pfam" id="PF16561">
    <property type="entry name" value="AMPK1_CBM"/>
    <property type="match status" value="1"/>
</dbReference>
<sequence>MNHYETAAVVFKYRYPASAVSIYGSWNHKSQTPLHFNPKLNCFIGSVEIPIGSYHFVFNVDNQIILLGEYKVVYWEHKKLHPLTITRNETAMPQVDAETLLMAYSRPIHEPENLPVTNFAPLSPTHQAYRPSGLARVVRQMDSLDVKPIAADTEEDPFQDFYEAHLAAAKADIANPATAQAFLDALKQCVDTKQYDVQLVGSAAYGLLKKTGVIDITIESLAGQISPTLAVELAATLQDKLGFFGFDVTVEVASRKAGCNWAGLKVLKQDGTTLAKVFWSSSSNLKLSQAHHLHELMDSSAVVRDAVTAMVHMTQSVIKCSSFFNIVISVSLLRYLDIVEPSYLDCKEVTVDCHCETGLDLFVMMHRALLDHIRDRAPLTTFECEETVNHTQDVRYFSAAKPLFSITFWNRVKIAQTAEKVGQAVPFVSKS</sequence>